<accession>A0A1H6DFL9</accession>
<dbReference type="SUPFAM" id="SSF57850">
    <property type="entry name" value="RING/U-box"/>
    <property type="match status" value="1"/>
</dbReference>
<keyword evidence="4" id="KW-1185">Reference proteome</keyword>
<gene>
    <name evidence="3" type="ORF">SAMN04489712_116128</name>
</gene>
<reference evidence="4" key="1">
    <citation type="submission" date="2016-10" db="EMBL/GenBank/DDBJ databases">
        <authorList>
            <person name="Varghese N."/>
            <person name="Submissions S."/>
        </authorList>
    </citation>
    <scope>NUCLEOTIDE SEQUENCE [LARGE SCALE GENOMIC DNA]</scope>
    <source>
        <strain evidence="4">DSM 43163</strain>
    </source>
</reference>
<dbReference type="InterPro" id="IPR013083">
    <property type="entry name" value="Znf_RING/FYVE/PHD"/>
</dbReference>
<evidence type="ECO:0000313" key="4">
    <source>
        <dbReference type="Proteomes" id="UP000236723"/>
    </source>
</evidence>
<dbReference type="Proteomes" id="UP000236723">
    <property type="component" value="Unassembled WGS sequence"/>
</dbReference>
<feature type="domain" description="UBP-type" evidence="2">
    <location>
        <begin position="5"/>
        <end position="90"/>
    </location>
</feature>
<dbReference type="InterPro" id="IPR001607">
    <property type="entry name" value="Znf_UBP"/>
</dbReference>
<evidence type="ECO:0000259" key="2">
    <source>
        <dbReference type="PROSITE" id="PS50271"/>
    </source>
</evidence>
<protein>
    <submittedName>
        <fullName evidence="3">Ubiquitin-hydrolase Zn-finger-containing protein</fullName>
    </submittedName>
</protein>
<sequence length="90" mass="10287">MAPMSTCEHVPEPSAAEPEPRTPQGCQECLREGSWWVHLRLCLTCGHVGCCDSSPQRHAFKHYQDTGHPVIRSFEPGEHWRWCFADELIV</sequence>
<keyword evidence="3" id="KW-0378">Hydrolase</keyword>
<proteinExistence type="predicted"/>
<evidence type="ECO:0000313" key="3">
    <source>
        <dbReference type="EMBL" id="SEG84024.1"/>
    </source>
</evidence>
<dbReference type="EMBL" id="FNVO01000016">
    <property type="protein sequence ID" value="SEG84024.1"/>
    <property type="molecule type" value="Genomic_DNA"/>
</dbReference>
<dbReference type="Gene3D" id="3.30.40.10">
    <property type="entry name" value="Zinc/RING finger domain, C3HC4 (zinc finger)"/>
    <property type="match status" value="1"/>
</dbReference>
<feature type="region of interest" description="Disordered" evidence="1">
    <location>
        <begin position="1"/>
        <end position="23"/>
    </location>
</feature>
<evidence type="ECO:0000256" key="1">
    <source>
        <dbReference type="SAM" id="MobiDB-lite"/>
    </source>
</evidence>
<name>A0A1H6DFL9_9ACTN</name>
<organism evidence="3 4">
    <name type="scientific">Thermomonospora echinospora</name>
    <dbReference type="NCBI Taxonomy" id="1992"/>
    <lineage>
        <taxon>Bacteria</taxon>
        <taxon>Bacillati</taxon>
        <taxon>Actinomycetota</taxon>
        <taxon>Actinomycetes</taxon>
        <taxon>Streptosporangiales</taxon>
        <taxon>Thermomonosporaceae</taxon>
        <taxon>Thermomonospora</taxon>
    </lineage>
</organism>
<dbReference type="PROSITE" id="PS50271">
    <property type="entry name" value="ZF_UBP"/>
    <property type="match status" value="1"/>
</dbReference>
<dbReference type="Pfam" id="PF02148">
    <property type="entry name" value="zf-UBP"/>
    <property type="match status" value="1"/>
</dbReference>
<dbReference type="GO" id="GO:0008270">
    <property type="term" value="F:zinc ion binding"/>
    <property type="evidence" value="ECO:0007669"/>
    <property type="project" value="InterPro"/>
</dbReference>
<dbReference type="AlphaFoldDB" id="A0A1H6DFL9"/>
<dbReference type="GO" id="GO:0016787">
    <property type="term" value="F:hydrolase activity"/>
    <property type="evidence" value="ECO:0007669"/>
    <property type="project" value="UniProtKB-KW"/>
</dbReference>